<evidence type="ECO:0000256" key="1">
    <source>
        <dbReference type="ARBA" id="ARBA00001947"/>
    </source>
</evidence>
<comment type="cofactor">
    <cofactor evidence="1">
        <name>Zn(2+)</name>
        <dbReference type="ChEBI" id="CHEBI:29105"/>
    </cofactor>
</comment>
<dbReference type="Gene3D" id="3.40.630.10">
    <property type="entry name" value="Zn peptidases"/>
    <property type="match status" value="1"/>
</dbReference>
<comment type="function">
    <text evidence="11">Carboxypeptidase that possesses the specificities of both mammalian Cpase A and B. Thus shows broad substrate specificity, being able to cleave Cbz-Gly-Leu, Cbz-Gly-Val, Cbz-Gly-Phe, Cbz-Gly-Lys and Bz-Gly-Arg in vitro.</text>
</comment>
<evidence type="ECO:0000256" key="12">
    <source>
        <dbReference type="ARBA" id="ARBA00066554"/>
    </source>
</evidence>
<dbReference type="GO" id="GO:0008270">
    <property type="term" value="F:zinc ion binding"/>
    <property type="evidence" value="ECO:0007669"/>
    <property type="project" value="InterPro"/>
</dbReference>
<dbReference type="OMA" id="HQHAREH"/>
<evidence type="ECO:0000256" key="4">
    <source>
        <dbReference type="ARBA" id="ARBA00022670"/>
    </source>
</evidence>
<evidence type="ECO:0000256" key="13">
    <source>
        <dbReference type="ARBA" id="ARBA00074273"/>
    </source>
</evidence>
<evidence type="ECO:0000256" key="2">
    <source>
        <dbReference type="ARBA" id="ARBA00005988"/>
    </source>
</evidence>
<dbReference type="SUPFAM" id="SSF53187">
    <property type="entry name" value="Zn-dependent exopeptidases"/>
    <property type="match status" value="1"/>
</dbReference>
<proteinExistence type="inferred from homology"/>
<dbReference type="PANTHER" id="PTHR11705:SF143">
    <property type="entry name" value="SLL0236 PROTEIN"/>
    <property type="match status" value="1"/>
</dbReference>
<dbReference type="GO" id="GO:0004181">
    <property type="term" value="F:metallocarboxypeptidase activity"/>
    <property type="evidence" value="ECO:0007669"/>
    <property type="project" value="InterPro"/>
</dbReference>
<dbReference type="EMBL" id="JRZE01000006">
    <property type="protein sequence ID" value="KHF43384.1"/>
    <property type="molecule type" value="Genomic_DNA"/>
</dbReference>
<evidence type="ECO:0000256" key="14">
    <source>
        <dbReference type="PROSITE-ProRule" id="PRU01379"/>
    </source>
</evidence>
<keyword evidence="8" id="KW-0862">Zinc</keyword>
<gene>
    <name evidence="16" type="ORF">MINT15_35860</name>
</gene>
<dbReference type="InterPro" id="IPR000834">
    <property type="entry name" value="Peptidase_M14"/>
</dbReference>
<evidence type="ECO:0000256" key="6">
    <source>
        <dbReference type="ARBA" id="ARBA00022729"/>
    </source>
</evidence>
<comment type="caution">
    <text evidence="16">The sequence shown here is derived from an EMBL/GenBank/DDBJ whole genome shotgun (WGS) entry which is preliminary data.</text>
</comment>
<evidence type="ECO:0000259" key="15">
    <source>
        <dbReference type="PROSITE" id="PS52035"/>
    </source>
</evidence>
<dbReference type="InterPro" id="IPR057247">
    <property type="entry name" value="CARBOXYPEPT_ZN_2"/>
</dbReference>
<dbReference type="InterPro" id="IPR033810">
    <property type="entry name" value="Carboxypeptidase_T"/>
</dbReference>
<keyword evidence="9" id="KW-0482">Metalloprotease</keyword>
<evidence type="ECO:0000256" key="10">
    <source>
        <dbReference type="ARBA" id="ARBA00050859"/>
    </source>
</evidence>
<dbReference type="PANTHER" id="PTHR11705">
    <property type="entry name" value="PROTEASE FAMILY M14 CARBOXYPEPTIDASE A,B"/>
    <property type="match status" value="1"/>
</dbReference>
<evidence type="ECO:0000256" key="11">
    <source>
        <dbReference type="ARBA" id="ARBA00055464"/>
    </source>
</evidence>
<evidence type="ECO:0000256" key="5">
    <source>
        <dbReference type="ARBA" id="ARBA00022723"/>
    </source>
</evidence>
<keyword evidence="3 16" id="KW-0121">Carboxypeptidase</keyword>
<evidence type="ECO:0000256" key="3">
    <source>
        <dbReference type="ARBA" id="ARBA00022645"/>
    </source>
</evidence>
<dbReference type="SMART" id="SM00631">
    <property type="entry name" value="Zn_pept"/>
    <property type="match status" value="1"/>
</dbReference>
<dbReference type="Proteomes" id="UP000030848">
    <property type="component" value="Unassembled WGS sequence"/>
</dbReference>
<evidence type="ECO:0000313" key="16">
    <source>
        <dbReference type="EMBL" id="KHF43384.1"/>
    </source>
</evidence>
<comment type="similarity">
    <text evidence="2 14">Belongs to the peptidase M14 family.</text>
</comment>
<keyword evidence="6" id="KW-0732">Signal</keyword>
<evidence type="ECO:0000256" key="8">
    <source>
        <dbReference type="ARBA" id="ARBA00022833"/>
    </source>
</evidence>
<evidence type="ECO:0000256" key="7">
    <source>
        <dbReference type="ARBA" id="ARBA00022801"/>
    </source>
</evidence>
<keyword evidence="5" id="KW-0479">Metal-binding</keyword>
<dbReference type="GO" id="GO:0005615">
    <property type="term" value="C:extracellular space"/>
    <property type="evidence" value="ECO:0007669"/>
    <property type="project" value="TreeGrafter"/>
</dbReference>
<dbReference type="Pfam" id="PF00246">
    <property type="entry name" value="Peptidase_M14"/>
    <property type="match status" value="1"/>
</dbReference>
<organism evidence="16 17">
    <name type="scientific">Saccharomonospora viridis</name>
    <dbReference type="NCBI Taxonomy" id="1852"/>
    <lineage>
        <taxon>Bacteria</taxon>
        <taxon>Bacillati</taxon>
        <taxon>Actinomycetota</taxon>
        <taxon>Actinomycetes</taxon>
        <taxon>Pseudonocardiales</taxon>
        <taxon>Pseudonocardiaceae</taxon>
        <taxon>Saccharomonospora</taxon>
    </lineage>
</organism>
<dbReference type="InterPro" id="IPR057246">
    <property type="entry name" value="CARBOXYPEPT_ZN_1"/>
</dbReference>
<evidence type="ECO:0000313" key="17">
    <source>
        <dbReference type="Proteomes" id="UP000030848"/>
    </source>
</evidence>
<name>A0A837DAG7_9PSEU</name>
<dbReference type="EC" id="3.4.17.18" evidence="12"/>
<comment type="catalytic activity">
    <reaction evidence="10">
        <text>Releases a C-terminal residue, which may be hydrophobic or positively charged.</text>
        <dbReference type="EC" id="3.4.17.18"/>
    </reaction>
</comment>
<keyword evidence="7" id="KW-0378">Hydrolase</keyword>
<feature type="active site" description="Proton donor/acceptor" evidence="14">
    <location>
        <position position="364"/>
    </location>
</feature>
<dbReference type="PROSITE" id="PS00133">
    <property type="entry name" value="CARBOXYPEPT_ZN_2"/>
    <property type="match status" value="1"/>
</dbReference>
<sequence length="403" mass="44447">MLAGLAAPVGAQPLDEPLDERGLFEVRDTDVAQRTTIADSGVDVWGVHDGTMTFAAEPEQVQKLRAAGLDLVRIGDLDRMLADHNPGVRAAADEFPPGDEAYHTYTELTEVLRQTVSDHGDIAKLTSIGKSYEGRDLHLITISGNVEVDEDEPEVLFTCNQHAREHLTTEMCLRIIQRFTDEYGQDPTVTELVDTREIHVIPTVNPDGAEYDIEGGRYRGWRKNRQGNGTDLNRNWGYQWGCCGGSSGSPSSDTYRGPEPFSAPETAAVAEFVDSRVVSGTQQITAHIDFHSYSELVLWPFGYTYSDTTERMTPEQAKRFQDVGARLAASNGYTPQQSSDLYITDGSINDWMWAEHGILSFTFEMYPTGGGLGGFYPPGDRIEPETKRNDEAVEILLTEAGAA</sequence>
<reference evidence="16 17" key="1">
    <citation type="submission" date="2014-10" db="EMBL/GenBank/DDBJ databases">
        <title>Genome sequence of Micropolyspora internatus JCM3315.</title>
        <authorList>
            <person name="Shin S.-K."/>
            <person name="Yi H."/>
        </authorList>
    </citation>
    <scope>NUCLEOTIDE SEQUENCE [LARGE SCALE GENOMIC DNA]</scope>
    <source>
        <strain evidence="16 17">JCM 3315</strain>
    </source>
</reference>
<protein>
    <recommendedName>
        <fullName evidence="13">Zinc carboxypeptidase</fullName>
        <ecNumber evidence="12">3.4.17.18</ecNumber>
    </recommendedName>
</protein>
<keyword evidence="4" id="KW-0645">Protease</keyword>
<dbReference type="FunFam" id="3.40.630.10:FF:000084">
    <property type="entry name" value="Carboxypeptidase B2"/>
    <property type="match status" value="1"/>
</dbReference>
<dbReference type="PROSITE" id="PS00132">
    <property type="entry name" value="CARBOXYPEPT_ZN_1"/>
    <property type="match status" value="1"/>
</dbReference>
<evidence type="ECO:0000256" key="9">
    <source>
        <dbReference type="ARBA" id="ARBA00023049"/>
    </source>
</evidence>
<dbReference type="SMR" id="A0A837DAG7"/>
<dbReference type="PROSITE" id="PS52035">
    <property type="entry name" value="PEPTIDASE_M14"/>
    <property type="match status" value="1"/>
</dbReference>
<accession>A0A837DAG7</accession>
<dbReference type="CDD" id="cd03859">
    <property type="entry name" value="M14_CPT"/>
    <property type="match status" value="1"/>
</dbReference>
<dbReference type="GO" id="GO:0006508">
    <property type="term" value="P:proteolysis"/>
    <property type="evidence" value="ECO:0007669"/>
    <property type="project" value="UniProtKB-KW"/>
</dbReference>
<dbReference type="PRINTS" id="PR00765">
    <property type="entry name" value="CRBOXYPTASEA"/>
</dbReference>
<feature type="domain" description="Peptidase M14" evidence="15">
    <location>
        <begin position="101"/>
        <end position="400"/>
    </location>
</feature>
<dbReference type="AlphaFoldDB" id="A0A837DAG7"/>